<dbReference type="InterPro" id="IPR011990">
    <property type="entry name" value="TPR-like_helical_dom_sf"/>
</dbReference>
<evidence type="ECO:0000313" key="4">
    <source>
        <dbReference type="EMBL" id="GAA4918891.1"/>
    </source>
</evidence>
<feature type="chain" id="PRO_5045161042" description="Tetratricopeptide repeat protein" evidence="3">
    <location>
        <begin position="18"/>
        <end position="521"/>
    </location>
</feature>
<evidence type="ECO:0000256" key="2">
    <source>
        <dbReference type="SAM" id="Phobius"/>
    </source>
</evidence>
<feature type="signal peptide" evidence="3">
    <location>
        <begin position="1"/>
        <end position="17"/>
    </location>
</feature>
<keyword evidence="3" id="KW-0732">Signal</keyword>
<dbReference type="Pfam" id="PF13424">
    <property type="entry name" value="TPR_12"/>
    <property type="match status" value="2"/>
</dbReference>
<comment type="caution">
    <text evidence="4">The sequence shown here is derived from an EMBL/GenBank/DDBJ whole genome shotgun (WGS) entry which is preliminary data.</text>
</comment>
<dbReference type="PANTHER" id="PTHR10098:SF108">
    <property type="entry name" value="TETRATRICOPEPTIDE REPEAT PROTEIN 28"/>
    <property type="match status" value="1"/>
</dbReference>
<protein>
    <recommendedName>
        <fullName evidence="6">Tetratricopeptide repeat protein</fullName>
    </recommendedName>
</protein>
<reference evidence="5" key="1">
    <citation type="journal article" date="2019" name="Int. J. Syst. Evol. Microbiol.">
        <title>The Global Catalogue of Microorganisms (GCM) 10K type strain sequencing project: providing services to taxonomists for standard genome sequencing and annotation.</title>
        <authorList>
            <consortium name="The Broad Institute Genomics Platform"/>
            <consortium name="The Broad Institute Genome Sequencing Center for Infectious Disease"/>
            <person name="Wu L."/>
            <person name="Ma J."/>
        </authorList>
    </citation>
    <scope>NUCLEOTIDE SEQUENCE [LARGE SCALE GENOMIC DNA]</scope>
    <source>
        <strain evidence="5">JCM 18283</strain>
    </source>
</reference>
<organism evidence="4 5">
    <name type="scientific">Mucilaginibacter defluvii</name>
    <dbReference type="NCBI Taxonomy" id="1196019"/>
    <lineage>
        <taxon>Bacteria</taxon>
        <taxon>Pseudomonadati</taxon>
        <taxon>Bacteroidota</taxon>
        <taxon>Sphingobacteriia</taxon>
        <taxon>Sphingobacteriales</taxon>
        <taxon>Sphingobacteriaceae</taxon>
        <taxon>Mucilaginibacter</taxon>
    </lineage>
</organism>
<keyword evidence="2" id="KW-1133">Transmembrane helix</keyword>
<feature type="repeat" description="TPR" evidence="1">
    <location>
        <begin position="182"/>
        <end position="215"/>
    </location>
</feature>
<name>A0ABP9G4E3_9SPHI</name>
<evidence type="ECO:0000313" key="5">
    <source>
        <dbReference type="Proteomes" id="UP001501436"/>
    </source>
</evidence>
<proteinExistence type="predicted"/>
<dbReference type="Pfam" id="PF13181">
    <property type="entry name" value="TPR_8"/>
    <property type="match status" value="1"/>
</dbReference>
<keyword evidence="5" id="KW-1185">Reference proteome</keyword>
<accession>A0ABP9G4E3</accession>
<evidence type="ECO:0000256" key="3">
    <source>
        <dbReference type="SAM" id="SignalP"/>
    </source>
</evidence>
<dbReference type="PROSITE" id="PS50005">
    <property type="entry name" value="TPR"/>
    <property type="match status" value="2"/>
</dbReference>
<dbReference type="EMBL" id="BAABJI010000002">
    <property type="protein sequence ID" value="GAA4918891.1"/>
    <property type="molecule type" value="Genomic_DNA"/>
</dbReference>
<evidence type="ECO:0008006" key="6">
    <source>
        <dbReference type="Google" id="ProtNLM"/>
    </source>
</evidence>
<dbReference type="Gene3D" id="1.25.40.10">
    <property type="entry name" value="Tetratricopeptide repeat domain"/>
    <property type="match status" value="1"/>
</dbReference>
<dbReference type="PANTHER" id="PTHR10098">
    <property type="entry name" value="RAPSYN-RELATED"/>
    <property type="match status" value="1"/>
</dbReference>
<keyword evidence="2" id="KW-0472">Membrane</keyword>
<gene>
    <name evidence="4" type="ORF">GCM10023313_23170</name>
</gene>
<dbReference type="SUPFAM" id="SSF46894">
    <property type="entry name" value="C-terminal effector domain of the bipartite response regulators"/>
    <property type="match status" value="1"/>
</dbReference>
<sequence>MLLLCELLFVTATYADASSHTQNITYNTIRHAGDTVNSQTAFINAKHRLNNALAAGNDVVAAQCYQELGDLFYMQTAYSQALDNFFKADKILRRMSAPLKLAANVNKIGQTYLQVRQYPAAEKAFREALNLYRSNNNPDGVAGAYGFIGHTYEKRGNYPQAINYQKLALKTYLSGGNNREIAKIYENLGSIHEDKLQLDSALKYFKLAEQINTKNNNETDQIEVYNNLGDVLRKSGRHKQSLVYTRRAVALAGKLKDQYQLGSAYRDLSKAYHLLNRNDSAFYYSEASRDIFLKIFTEDNEKQLALLQTIFEIEQKNSAIDRFKSEKTINRIIAIGATVITCLIALLAVTFISRQRLKLRNEQKLNEQSKLSYKNALDIKSKELTSHTLHIIRKNQLLDELKEKLKTMIKDDKRDQRRELHKLLNMIQLNSNQDKNWEDFRVVFEQVHDNFFDKLKEHPAGLTPSDMRLLALLKMNLGSADMATMLGISQDSLRIARYRLRKKLGLDEGETLQSFIKTVTE</sequence>
<dbReference type="SUPFAM" id="SSF48452">
    <property type="entry name" value="TPR-like"/>
    <property type="match status" value="2"/>
</dbReference>
<dbReference type="SMART" id="SM00028">
    <property type="entry name" value="TPR"/>
    <property type="match status" value="5"/>
</dbReference>
<dbReference type="RefSeq" id="WP_345331361.1">
    <property type="nucleotide sequence ID" value="NZ_BAABJI010000002.1"/>
</dbReference>
<dbReference type="InterPro" id="IPR019734">
    <property type="entry name" value="TPR_rpt"/>
</dbReference>
<evidence type="ECO:0000256" key="1">
    <source>
        <dbReference type="PROSITE-ProRule" id="PRU00339"/>
    </source>
</evidence>
<keyword evidence="2" id="KW-0812">Transmembrane</keyword>
<dbReference type="Proteomes" id="UP001501436">
    <property type="component" value="Unassembled WGS sequence"/>
</dbReference>
<feature type="repeat" description="TPR" evidence="1">
    <location>
        <begin position="102"/>
        <end position="135"/>
    </location>
</feature>
<dbReference type="InterPro" id="IPR016032">
    <property type="entry name" value="Sig_transdc_resp-reg_C-effctor"/>
</dbReference>
<keyword evidence="1" id="KW-0802">TPR repeat</keyword>
<feature type="transmembrane region" description="Helical" evidence="2">
    <location>
        <begin position="332"/>
        <end position="352"/>
    </location>
</feature>